<evidence type="ECO:0000256" key="5">
    <source>
        <dbReference type="ARBA" id="ARBA00047942"/>
    </source>
</evidence>
<name>M0DS72_9EURY</name>
<gene>
    <name evidence="7" type="ORF">C472_08599</name>
</gene>
<dbReference type="Gene3D" id="3.40.50.150">
    <property type="entry name" value="Vaccinia Virus protein VP39"/>
    <property type="match status" value="1"/>
</dbReference>
<dbReference type="PROSITE" id="PS00092">
    <property type="entry name" value="N6_MTASE"/>
    <property type="match status" value="1"/>
</dbReference>
<dbReference type="GO" id="GO:0006304">
    <property type="term" value="P:DNA modification"/>
    <property type="evidence" value="ECO:0007669"/>
    <property type="project" value="InterPro"/>
</dbReference>
<keyword evidence="3 7" id="KW-0808">Transferase</keyword>
<dbReference type="PANTHER" id="PTHR33841:SF4">
    <property type="entry name" value="RESTRICTION MODIFICATION SYSTEM DNA SPECIFICITY DOMAIN"/>
    <property type="match status" value="1"/>
</dbReference>
<dbReference type="GO" id="GO:0004519">
    <property type="term" value="F:endonuclease activity"/>
    <property type="evidence" value="ECO:0007669"/>
    <property type="project" value="UniProtKB-KW"/>
</dbReference>
<proteinExistence type="predicted"/>
<dbReference type="PATRIC" id="fig|1227485.3.peg.1659"/>
<dbReference type="PRINTS" id="PR00507">
    <property type="entry name" value="N12N6MTFRASE"/>
</dbReference>
<evidence type="ECO:0000256" key="3">
    <source>
        <dbReference type="ARBA" id="ARBA00022679"/>
    </source>
</evidence>
<dbReference type="AlphaFoldDB" id="M0DS72"/>
<dbReference type="Pfam" id="PF07669">
    <property type="entry name" value="Eco57I"/>
    <property type="match status" value="1"/>
</dbReference>
<accession>M0DS72</accession>
<keyword evidence="2 7" id="KW-0489">Methyltransferase</keyword>
<keyword evidence="7" id="KW-0540">Nuclease</keyword>
<keyword evidence="7" id="KW-0378">Hydrolase</keyword>
<dbReference type="EMBL" id="AOJD01000047">
    <property type="protein sequence ID" value="ELZ37502.1"/>
    <property type="molecule type" value="Genomic_DNA"/>
</dbReference>
<evidence type="ECO:0000259" key="6">
    <source>
        <dbReference type="Pfam" id="PF07669"/>
    </source>
</evidence>
<dbReference type="InterPro" id="IPR029063">
    <property type="entry name" value="SAM-dependent_MTases_sf"/>
</dbReference>
<reference evidence="7 8" key="1">
    <citation type="journal article" date="2014" name="PLoS Genet.">
        <title>Phylogenetically driven sequencing of extremely halophilic archaea reveals strategies for static and dynamic osmo-response.</title>
        <authorList>
            <person name="Becker E.A."/>
            <person name="Seitzer P.M."/>
            <person name="Tritt A."/>
            <person name="Larsen D."/>
            <person name="Krusor M."/>
            <person name="Yao A.I."/>
            <person name="Wu D."/>
            <person name="Madern D."/>
            <person name="Eisen J.A."/>
            <person name="Darling A.E."/>
            <person name="Facciotti M.T."/>
        </authorList>
    </citation>
    <scope>NUCLEOTIDE SEQUENCE [LARGE SCALE GENOMIC DNA]</scope>
    <source>
        <strain evidence="7 8">DSM 14210</strain>
    </source>
</reference>
<dbReference type="Proteomes" id="UP000011523">
    <property type="component" value="Unassembled WGS sequence"/>
</dbReference>
<comment type="caution">
    <text evidence="7">The sequence shown here is derived from an EMBL/GenBank/DDBJ whole genome shotgun (WGS) entry which is preliminary data.</text>
</comment>
<protein>
    <recommendedName>
        <fullName evidence="1">site-specific DNA-methyltransferase (adenine-specific)</fullName>
        <ecNumber evidence="1">2.1.1.72</ecNumber>
    </recommendedName>
</protein>
<dbReference type="EC" id="2.1.1.72" evidence="1"/>
<keyword evidence="7" id="KW-0255">Endonuclease</keyword>
<keyword evidence="4" id="KW-0949">S-adenosyl-L-methionine</keyword>
<evidence type="ECO:0000256" key="4">
    <source>
        <dbReference type="ARBA" id="ARBA00022691"/>
    </source>
</evidence>
<dbReference type="GO" id="GO:0009007">
    <property type="term" value="F:site-specific DNA-methyltransferase (adenine-specific) activity"/>
    <property type="evidence" value="ECO:0007669"/>
    <property type="project" value="UniProtKB-EC"/>
</dbReference>
<dbReference type="InterPro" id="IPR050953">
    <property type="entry name" value="N4_N6_ade-DNA_methylase"/>
</dbReference>
<evidence type="ECO:0000256" key="2">
    <source>
        <dbReference type="ARBA" id="ARBA00022603"/>
    </source>
</evidence>
<organism evidence="7 8">
    <name type="scientific">Halorubrum tebenquichense DSM 14210</name>
    <dbReference type="NCBI Taxonomy" id="1227485"/>
    <lineage>
        <taxon>Archaea</taxon>
        <taxon>Methanobacteriati</taxon>
        <taxon>Methanobacteriota</taxon>
        <taxon>Stenosarchaea group</taxon>
        <taxon>Halobacteria</taxon>
        <taxon>Halobacteriales</taxon>
        <taxon>Haloferacaceae</taxon>
        <taxon>Halorubrum</taxon>
    </lineage>
</organism>
<dbReference type="SUPFAM" id="SSF53335">
    <property type="entry name" value="S-adenosyl-L-methionine-dependent methyltransferases"/>
    <property type="match status" value="1"/>
</dbReference>
<sequence length="818" mass="93155">MKKLIGRSDDELRNQMEQFEEGWVFKDAGIDNFLEVSLFSWYTESAVWDDELSKAIVDIAHRMRKYDPGKIREEPQEARDLFKKLYQHLVPEGLRNQLGEVFTPDWLAELTIEKSGYDGEGSILDPTCGSGTFLVFAARKKKEKYQEQHGDELSDEQKSEIAKKILNEIEGFDLNPLAVLAARTNLLIEMGGLLSYHTGDVPVYLADSVRPPELSSQITGSFYTVEEIPTESGGEIENSDDYLNIKIPEEIIERELVNDYFDMAKKYTLRGVSSDQFVQSFREEYGIEEPRTESAMQYSYEDVSDLHDRDANGVWWGIVKNRFRPHFCGTFDYVLGNPPYITLDNLADEYRDKIKSEWREYDILPDGSQAQKKVEHGLLFTCVSIDKYLKKPNQNQGSGTLSFLLPLTAQRGGAAGKFRKYLSENTDILGLTDIADLNPFDVTKNRPLIISVKNGAGTDFPVPCDTWTGSRPPFDKRLDEVDVDRYDFVATHLGSDPTGKWYSAPSNAISAFEKIYGESDYEAHEGAGTEGGHGLFFIDVIDDRSNLIENTNIGRKQWDKVRARVDPSHVFPAAKGSSINKWEYSTPRTLLIPHKQTGEPYSEDELRTTDTWDFLYHNGRDQDVGDRKWYGTRLKDTNHPNHILQRVTERNFSEYKTIYQNITGGTYVDFEAVTLGPEEVLGEEKPVMFDHSINYIDADSKEEAYYLSGILNSACIRAMMRAHSVLNLNPRAIEEVNIPTFDETEDPHLTLAKLSEGAHQLAKSHEIDSFVPDILDKPVEEIGVSNIEMKIDRVASDVFDITDEELESLRYYLEVTRI</sequence>
<dbReference type="InterPro" id="IPR011639">
    <property type="entry name" value="MethylTrfase_TaqI-like_dom"/>
</dbReference>
<feature type="domain" description="Type II methyltransferase M.TaqI-like" evidence="6">
    <location>
        <begin position="167"/>
        <end position="439"/>
    </location>
</feature>
<evidence type="ECO:0000313" key="7">
    <source>
        <dbReference type="EMBL" id="ELZ37502.1"/>
    </source>
</evidence>
<evidence type="ECO:0000313" key="8">
    <source>
        <dbReference type="Proteomes" id="UP000011523"/>
    </source>
</evidence>
<keyword evidence="8" id="KW-1185">Reference proteome</keyword>
<evidence type="ECO:0000256" key="1">
    <source>
        <dbReference type="ARBA" id="ARBA00011900"/>
    </source>
</evidence>
<dbReference type="PANTHER" id="PTHR33841">
    <property type="entry name" value="DNA METHYLTRANSFERASE YEEA-RELATED"/>
    <property type="match status" value="1"/>
</dbReference>
<dbReference type="GO" id="GO:0032259">
    <property type="term" value="P:methylation"/>
    <property type="evidence" value="ECO:0007669"/>
    <property type="project" value="UniProtKB-KW"/>
</dbReference>
<dbReference type="InterPro" id="IPR002052">
    <property type="entry name" value="DNA_methylase_N6_adenine_CS"/>
</dbReference>
<comment type="catalytic activity">
    <reaction evidence="5">
        <text>a 2'-deoxyadenosine in DNA + S-adenosyl-L-methionine = an N(6)-methyl-2'-deoxyadenosine in DNA + S-adenosyl-L-homocysteine + H(+)</text>
        <dbReference type="Rhea" id="RHEA:15197"/>
        <dbReference type="Rhea" id="RHEA-COMP:12418"/>
        <dbReference type="Rhea" id="RHEA-COMP:12419"/>
        <dbReference type="ChEBI" id="CHEBI:15378"/>
        <dbReference type="ChEBI" id="CHEBI:57856"/>
        <dbReference type="ChEBI" id="CHEBI:59789"/>
        <dbReference type="ChEBI" id="CHEBI:90615"/>
        <dbReference type="ChEBI" id="CHEBI:90616"/>
        <dbReference type="EC" id="2.1.1.72"/>
    </reaction>
</comment>
<dbReference type="GO" id="GO:0003676">
    <property type="term" value="F:nucleic acid binding"/>
    <property type="evidence" value="ECO:0007669"/>
    <property type="project" value="InterPro"/>
</dbReference>